<proteinExistence type="predicted"/>
<sequence length="89" mass="9983">VDDVCKFLNTLEGCAVYSEYFREQRVNGRILSMLNVEHLVKAMGMKLVPAMALSEAVAKKAQDVSKMFNCEACRSISLSHHMHPMVLPL</sequence>
<dbReference type="InterPro" id="IPR001660">
    <property type="entry name" value="SAM"/>
</dbReference>
<gene>
    <name evidence="2" type="primary">ORF33016</name>
</gene>
<dbReference type="PANTHER" id="PTHR12247:SF131">
    <property type="entry name" value="LD05287P"/>
    <property type="match status" value="1"/>
</dbReference>
<dbReference type="Gene3D" id="1.10.150.50">
    <property type="entry name" value="Transcription Factor, Ets-1"/>
    <property type="match status" value="1"/>
</dbReference>
<reference evidence="2" key="1">
    <citation type="submission" date="2014-12" db="EMBL/GenBank/DDBJ databases">
        <title>Insight into the proteome of Arion vulgaris.</title>
        <authorList>
            <person name="Aradska J."/>
            <person name="Bulat T."/>
            <person name="Smidak R."/>
            <person name="Sarate P."/>
            <person name="Gangsoo J."/>
            <person name="Sialana F."/>
            <person name="Bilban M."/>
            <person name="Lubec G."/>
        </authorList>
    </citation>
    <scope>NUCLEOTIDE SEQUENCE</scope>
    <source>
        <tissue evidence="2">Skin</tissue>
    </source>
</reference>
<feature type="domain" description="SAM" evidence="1">
    <location>
        <begin position="1"/>
        <end position="45"/>
    </location>
</feature>
<feature type="non-terminal residue" evidence="2">
    <location>
        <position position="1"/>
    </location>
</feature>
<dbReference type="InterPro" id="IPR050548">
    <property type="entry name" value="PcG_chromatin_remod_factors"/>
</dbReference>
<dbReference type="GO" id="GO:0003682">
    <property type="term" value="F:chromatin binding"/>
    <property type="evidence" value="ECO:0007669"/>
    <property type="project" value="TreeGrafter"/>
</dbReference>
<dbReference type="PANTHER" id="PTHR12247">
    <property type="entry name" value="POLYCOMB GROUP PROTEIN"/>
    <property type="match status" value="1"/>
</dbReference>
<dbReference type="AlphaFoldDB" id="A0A0B6YQK3"/>
<dbReference type="GO" id="GO:0005634">
    <property type="term" value="C:nucleus"/>
    <property type="evidence" value="ECO:0007669"/>
    <property type="project" value="TreeGrafter"/>
</dbReference>
<dbReference type="GO" id="GO:0042393">
    <property type="term" value="F:histone binding"/>
    <property type="evidence" value="ECO:0007669"/>
    <property type="project" value="TreeGrafter"/>
</dbReference>
<dbReference type="Pfam" id="PF00536">
    <property type="entry name" value="SAM_1"/>
    <property type="match status" value="1"/>
</dbReference>
<dbReference type="SUPFAM" id="SSF47769">
    <property type="entry name" value="SAM/Pointed domain"/>
    <property type="match status" value="1"/>
</dbReference>
<dbReference type="GO" id="GO:0045892">
    <property type="term" value="P:negative regulation of DNA-templated transcription"/>
    <property type="evidence" value="ECO:0007669"/>
    <property type="project" value="TreeGrafter"/>
</dbReference>
<evidence type="ECO:0000259" key="1">
    <source>
        <dbReference type="PROSITE" id="PS50105"/>
    </source>
</evidence>
<dbReference type="InterPro" id="IPR013761">
    <property type="entry name" value="SAM/pointed_sf"/>
</dbReference>
<dbReference type="EMBL" id="HACG01011552">
    <property type="protein sequence ID" value="CEK58417.1"/>
    <property type="molecule type" value="Transcribed_RNA"/>
</dbReference>
<organism evidence="2">
    <name type="scientific">Arion vulgaris</name>
    <dbReference type="NCBI Taxonomy" id="1028688"/>
    <lineage>
        <taxon>Eukaryota</taxon>
        <taxon>Metazoa</taxon>
        <taxon>Spiralia</taxon>
        <taxon>Lophotrochozoa</taxon>
        <taxon>Mollusca</taxon>
        <taxon>Gastropoda</taxon>
        <taxon>Heterobranchia</taxon>
        <taxon>Euthyneura</taxon>
        <taxon>Panpulmonata</taxon>
        <taxon>Eupulmonata</taxon>
        <taxon>Stylommatophora</taxon>
        <taxon>Helicina</taxon>
        <taxon>Arionoidea</taxon>
        <taxon>Arionidae</taxon>
        <taxon>Arion</taxon>
    </lineage>
</organism>
<dbReference type="PROSITE" id="PS50105">
    <property type="entry name" value="SAM_DOMAIN"/>
    <property type="match status" value="1"/>
</dbReference>
<name>A0A0B6YQK3_9EUPU</name>
<evidence type="ECO:0000313" key="2">
    <source>
        <dbReference type="EMBL" id="CEK58417.1"/>
    </source>
</evidence>
<accession>A0A0B6YQK3</accession>
<protein>
    <recommendedName>
        <fullName evidence="1">SAM domain-containing protein</fullName>
    </recommendedName>
</protein>